<dbReference type="AlphaFoldDB" id="A0A4R6WXD4"/>
<proteinExistence type="predicted"/>
<protein>
    <submittedName>
        <fullName evidence="2">Uncharacterized protein DUF547</fullName>
    </submittedName>
</protein>
<keyword evidence="3" id="KW-1185">Reference proteome</keyword>
<dbReference type="Proteomes" id="UP000295783">
    <property type="component" value="Unassembled WGS sequence"/>
</dbReference>
<sequence length="257" mass="28830">MAAAAAVVQPRAVPASELDAFLPRGQGKIDHHAFDVLLQRFVKPDHARYNRVDYRAFGENDRKELKGYIDALAAIDPAGLSRNEAYAYWINLYNAKTLDIVLEHYPVASIREIDLGGGFFADGPWSKNVLRINGIDLSLDDIEHRIVRAQFKDPMSHYGLNCASYSCPNLAQAAYTGISIDTALARTATDYINHRRAIDIRGRDIVASKLYSWYAEDFGGEAELKTHWQSYASPSRAAALEDADIRSYRYDWALNDV</sequence>
<gene>
    <name evidence="2" type="ORF">A8950_0630</name>
</gene>
<evidence type="ECO:0000259" key="1">
    <source>
        <dbReference type="Pfam" id="PF04784"/>
    </source>
</evidence>
<reference evidence="2 3" key="1">
    <citation type="submission" date="2019-03" db="EMBL/GenBank/DDBJ databases">
        <title>Genomic Encyclopedia of Type Strains, Phase III (KMG-III): the genomes of soil and plant-associated and newly described type strains.</title>
        <authorList>
            <person name="Whitman W."/>
        </authorList>
    </citation>
    <scope>NUCLEOTIDE SEQUENCE [LARGE SCALE GENOMIC DNA]</scope>
    <source>
        <strain evidence="2 3">CGMCC 1.7660</strain>
    </source>
</reference>
<dbReference type="PANTHER" id="PTHR46361:SF3">
    <property type="entry name" value="ELECTRON CARRIER_ PROTEIN DISULFIDE OXIDOREDUCTASE"/>
    <property type="match status" value="1"/>
</dbReference>
<dbReference type="Pfam" id="PF04784">
    <property type="entry name" value="DUF547"/>
    <property type="match status" value="1"/>
</dbReference>
<evidence type="ECO:0000313" key="2">
    <source>
        <dbReference type="EMBL" id="TDQ84083.1"/>
    </source>
</evidence>
<dbReference type="PANTHER" id="PTHR46361">
    <property type="entry name" value="ELECTRON CARRIER/ PROTEIN DISULFIDE OXIDOREDUCTASE"/>
    <property type="match status" value="1"/>
</dbReference>
<comment type="caution">
    <text evidence="2">The sequence shown here is derived from an EMBL/GenBank/DDBJ whole genome shotgun (WGS) entry which is preliminary data.</text>
</comment>
<accession>A0A4R6WXD4</accession>
<evidence type="ECO:0000313" key="3">
    <source>
        <dbReference type="Proteomes" id="UP000295783"/>
    </source>
</evidence>
<dbReference type="EMBL" id="SNYW01000006">
    <property type="protein sequence ID" value="TDQ84083.1"/>
    <property type="molecule type" value="Genomic_DNA"/>
</dbReference>
<dbReference type="InterPro" id="IPR006869">
    <property type="entry name" value="DUF547"/>
</dbReference>
<name>A0A4R6WXD4_9PROT</name>
<organism evidence="2 3">
    <name type="scientific">Dongia mobilis</name>
    <dbReference type="NCBI Taxonomy" id="578943"/>
    <lineage>
        <taxon>Bacteria</taxon>
        <taxon>Pseudomonadati</taxon>
        <taxon>Pseudomonadota</taxon>
        <taxon>Alphaproteobacteria</taxon>
        <taxon>Rhodospirillales</taxon>
        <taxon>Dongiaceae</taxon>
        <taxon>Dongia</taxon>
    </lineage>
</organism>
<feature type="domain" description="DUF547" evidence="1">
    <location>
        <begin position="78"/>
        <end position="192"/>
    </location>
</feature>